<feature type="transmembrane region" description="Helical" evidence="2">
    <location>
        <begin position="31"/>
        <end position="48"/>
    </location>
</feature>
<evidence type="ECO:0000313" key="3">
    <source>
        <dbReference type="EMBL" id="MFB9258474.1"/>
    </source>
</evidence>
<comment type="caution">
    <text evidence="3">The sequence shown here is derived from an EMBL/GenBank/DDBJ whole genome shotgun (WGS) entry which is preliminary data.</text>
</comment>
<reference evidence="3 4" key="1">
    <citation type="submission" date="2024-09" db="EMBL/GenBank/DDBJ databases">
        <authorList>
            <person name="Sun Q."/>
            <person name="Mori K."/>
        </authorList>
    </citation>
    <scope>NUCLEOTIDE SEQUENCE [LARGE SCALE GENOMIC DNA]</scope>
    <source>
        <strain evidence="3 4">CCM 7659</strain>
    </source>
</reference>
<evidence type="ECO:0000313" key="4">
    <source>
        <dbReference type="Proteomes" id="UP001589700"/>
    </source>
</evidence>
<keyword evidence="2" id="KW-0812">Transmembrane</keyword>
<keyword evidence="4" id="KW-1185">Reference proteome</keyword>
<dbReference type="Proteomes" id="UP001589700">
    <property type="component" value="Unassembled WGS sequence"/>
</dbReference>
<feature type="region of interest" description="Disordered" evidence="1">
    <location>
        <begin position="54"/>
        <end position="74"/>
    </location>
</feature>
<dbReference type="EMBL" id="JBHMDY010000001">
    <property type="protein sequence ID" value="MFB9258474.1"/>
    <property type="molecule type" value="Genomic_DNA"/>
</dbReference>
<accession>A0ABV5JL87</accession>
<dbReference type="RefSeq" id="WP_182630718.1">
    <property type="nucleotide sequence ID" value="NZ_JAALDM010000005.1"/>
</dbReference>
<keyword evidence="2" id="KW-1133">Transmembrane helix</keyword>
<gene>
    <name evidence="3" type="ORF">ACFFVD_01505</name>
</gene>
<name>A0ABV5JL87_9ACTN</name>
<evidence type="ECO:0000256" key="2">
    <source>
        <dbReference type="SAM" id="Phobius"/>
    </source>
</evidence>
<sequence>MDSTRLGMWIAIGVALGVSLGAAFGNVGLGVAFGPMIGILIWVIESAWRKRSGGADRRAGLGDDPVDPTEGSFD</sequence>
<organism evidence="3 4">
    <name type="scientific">Dietzia aerolata</name>
    <dbReference type="NCBI Taxonomy" id="595984"/>
    <lineage>
        <taxon>Bacteria</taxon>
        <taxon>Bacillati</taxon>
        <taxon>Actinomycetota</taxon>
        <taxon>Actinomycetes</taxon>
        <taxon>Mycobacteriales</taxon>
        <taxon>Dietziaceae</taxon>
        <taxon>Dietzia</taxon>
    </lineage>
</organism>
<protein>
    <submittedName>
        <fullName evidence="3">Uncharacterized protein</fullName>
    </submittedName>
</protein>
<keyword evidence="2" id="KW-0472">Membrane</keyword>
<proteinExistence type="predicted"/>
<evidence type="ECO:0000256" key="1">
    <source>
        <dbReference type="SAM" id="MobiDB-lite"/>
    </source>
</evidence>